<name>A0A0H3J7W2_CLOPA</name>
<dbReference type="PROSITE" id="PS50943">
    <property type="entry name" value="HTH_CROC1"/>
    <property type="match status" value="1"/>
</dbReference>
<dbReference type="InterPro" id="IPR011990">
    <property type="entry name" value="TPR-like_helical_dom_sf"/>
</dbReference>
<evidence type="ECO:0000313" key="4">
    <source>
        <dbReference type="EMBL" id="KRU12909.1"/>
    </source>
</evidence>
<dbReference type="KEGG" id="cpat:CLPA_c09950"/>
<keyword evidence="6" id="KW-1185">Reference proteome</keyword>
<dbReference type="PANTHER" id="PTHR46558">
    <property type="entry name" value="TRACRIPTIONAL REGULATORY PROTEIN-RELATED-RELATED"/>
    <property type="match status" value="1"/>
</dbReference>
<accession>A0A0H3J7W2</accession>
<feature type="domain" description="HTH cro/C1-type" evidence="2">
    <location>
        <begin position="10"/>
        <end position="64"/>
    </location>
</feature>
<dbReference type="InterPro" id="IPR010982">
    <property type="entry name" value="Lambda_DNA-bd_dom_sf"/>
</dbReference>
<dbReference type="eggNOG" id="COG1476">
    <property type="taxonomic scope" value="Bacteria"/>
</dbReference>
<dbReference type="PATRIC" id="fig|1262449.3.peg.1973"/>
<dbReference type="PANTHER" id="PTHR46558:SF11">
    <property type="entry name" value="HTH-TYPE TRANSCRIPTIONAL REGULATOR XRE"/>
    <property type="match status" value="1"/>
</dbReference>
<gene>
    <name evidence="3" type="ORF">CLPA_c09950</name>
    <name evidence="4" type="ORF">CP6013_02157</name>
</gene>
<evidence type="ECO:0000313" key="5">
    <source>
        <dbReference type="Proteomes" id="UP000028042"/>
    </source>
</evidence>
<dbReference type="RefSeq" id="WP_003444755.1">
    <property type="nucleotide sequence ID" value="NZ_ANZB01000005.1"/>
</dbReference>
<dbReference type="Gene3D" id="1.10.260.40">
    <property type="entry name" value="lambda repressor-like DNA-binding domains"/>
    <property type="match status" value="1"/>
</dbReference>
<dbReference type="SMART" id="SM00530">
    <property type="entry name" value="HTH_XRE"/>
    <property type="match status" value="1"/>
</dbReference>
<dbReference type="Pfam" id="PF01381">
    <property type="entry name" value="HTH_3"/>
    <property type="match status" value="1"/>
</dbReference>
<dbReference type="Gene3D" id="1.25.40.10">
    <property type="entry name" value="Tetratricopeptide repeat domain"/>
    <property type="match status" value="1"/>
</dbReference>
<dbReference type="AlphaFoldDB" id="A0A0H3J7W2"/>
<dbReference type="EMBL" id="JPGY02000001">
    <property type="protein sequence ID" value="KRU12909.1"/>
    <property type="molecule type" value="Genomic_DNA"/>
</dbReference>
<proteinExistence type="predicted"/>
<dbReference type="InterPro" id="IPR001387">
    <property type="entry name" value="Cro/C1-type_HTH"/>
</dbReference>
<organism evidence="3 6">
    <name type="scientific">Clostridium pasteurianum DSM 525 = ATCC 6013</name>
    <dbReference type="NCBI Taxonomy" id="1262449"/>
    <lineage>
        <taxon>Bacteria</taxon>
        <taxon>Bacillati</taxon>
        <taxon>Bacillota</taxon>
        <taxon>Clostridia</taxon>
        <taxon>Eubacteriales</taxon>
        <taxon>Clostridiaceae</taxon>
        <taxon>Clostridium</taxon>
    </lineage>
</organism>
<reference evidence="4" key="2">
    <citation type="submission" date="2015-10" db="EMBL/GenBank/DDBJ databases">
        <title>Improved Draft Genome Sequence of Clostridium pasteurianum Strain ATCC 6013 (DSM 525) Using a Hybrid Next-Generation Sequencing Approach.</title>
        <authorList>
            <person name="Pyne M.E."/>
            <person name="Utturkar S.M."/>
            <person name="Brown S.D."/>
            <person name="Moo-Young M."/>
            <person name="Chung D.A."/>
            <person name="Chou P.C."/>
        </authorList>
    </citation>
    <scope>NUCLEOTIDE SEQUENCE</scope>
    <source>
        <strain evidence="4">ATCC 6013</strain>
    </source>
</reference>
<protein>
    <submittedName>
        <fullName evidence="4">Transcriptional regulator, XRE family</fullName>
    </submittedName>
    <submittedName>
        <fullName evidence="3">XRE family transcriptional regulator</fullName>
    </submittedName>
</protein>
<dbReference type="KEGG" id="cpae:CPAST_c09950"/>
<keyword evidence="1" id="KW-0238">DNA-binding</keyword>
<dbReference type="CDD" id="cd00093">
    <property type="entry name" value="HTH_XRE"/>
    <property type="match status" value="1"/>
</dbReference>
<dbReference type="Proteomes" id="UP000030905">
    <property type="component" value="Chromosome"/>
</dbReference>
<reference evidence="3 6" key="1">
    <citation type="journal article" date="2015" name="Genome Announc.">
        <title>Complete Genome Sequence of the Nitrogen-Fixing and Solvent-Producing Clostridium pasteurianum DSM 525.</title>
        <authorList>
            <person name="Poehlein A."/>
            <person name="Grosse-Honebrink A."/>
            <person name="Zhang Y."/>
            <person name="Minton N.P."/>
            <person name="Daniel R."/>
        </authorList>
    </citation>
    <scope>NUCLEOTIDE SEQUENCE [LARGE SCALE GENOMIC DNA]</scope>
    <source>
        <strain evidence="3">DSM 525</strain>
        <strain evidence="6">DSM 525 / ATCC 6013</strain>
    </source>
</reference>
<dbReference type="Proteomes" id="UP000028042">
    <property type="component" value="Unassembled WGS sequence"/>
</dbReference>
<dbReference type="SUPFAM" id="SSF47413">
    <property type="entry name" value="lambda repressor-like DNA-binding domains"/>
    <property type="match status" value="1"/>
</dbReference>
<evidence type="ECO:0000256" key="1">
    <source>
        <dbReference type="ARBA" id="ARBA00023125"/>
    </source>
</evidence>
<reference evidence="4 5" key="3">
    <citation type="journal article" name="Genome Announc.">
        <title>Improved Draft Genome Sequence of Clostridium pasteurianum Strain ATCC 6013 (DSM 525) Using a Hybrid Next-Generation Sequencing Approach.</title>
        <authorList>
            <person name="Pyne M.E."/>
            <person name="Utturkar S."/>
            <person name="Brown S.D."/>
            <person name="Moo-Young M."/>
            <person name="Chung D.A."/>
            <person name="Chou C.P."/>
        </authorList>
    </citation>
    <scope>NUCLEOTIDE SEQUENCE [LARGE SCALE GENOMIC DNA]</scope>
    <source>
        <strain evidence="4 5">ATCC 6013</strain>
    </source>
</reference>
<sequence length="361" mass="40963">MDKLNIGDTILQLRKEKNITQNQLSSMIGVSAGAVCKWETGKSMPDIGLLPSLARALEVSVDTLLSFNPKLSDKDVDKIKRQLTEVFLQIGYDEGEAKCKEYLKEYPNSVNLKLIIAGLISMYSMLIDKNRKDSEELVKSKMEYSLELFEQVVESKDSKYVPSALFSIAGIQMMLENYGKSEKALKKLTNSFIDPMSILPFVLHKQGKNKEAEILCEKMLLHYLNNSIGMLSTLTKISIETDKYEQALLYLDAICKIENKFKIGLHSGDYNTCALYIKTNKLNLGAKWFKTYVEGLLSSEYDYCNNNFFKNVKLEVDSKGQKIIRKKLFQSLMDDPDLKVLAGLTDYQQAIKMLRDNISPG</sequence>
<dbReference type="SUPFAM" id="SSF48452">
    <property type="entry name" value="TPR-like"/>
    <property type="match status" value="1"/>
</dbReference>
<evidence type="ECO:0000313" key="6">
    <source>
        <dbReference type="Proteomes" id="UP000030905"/>
    </source>
</evidence>
<dbReference type="GeneID" id="93073193"/>
<evidence type="ECO:0000313" key="3">
    <source>
        <dbReference type="EMBL" id="AJA51083.1"/>
    </source>
</evidence>
<dbReference type="GO" id="GO:0003677">
    <property type="term" value="F:DNA binding"/>
    <property type="evidence" value="ECO:0007669"/>
    <property type="project" value="UniProtKB-KW"/>
</dbReference>
<dbReference type="EMBL" id="CP009268">
    <property type="protein sequence ID" value="AJA51083.1"/>
    <property type="molecule type" value="Genomic_DNA"/>
</dbReference>
<evidence type="ECO:0000259" key="2">
    <source>
        <dbReference type="PROSITE" id="PS50943"/>
    </source>
</evidence>